<dbReference type="Proteomes" id="UP000681722">
    <property type="component" value="Unassembled WGS sequence"/>
</dbReference>
<keyword evidence="4" id="KW-1185">Reference proteome</keyword>
<protein>
    <submittedName>
        <fullName evidence="2">Uncharacterized protein</fullName>
    </submittedName>
</protein>
<keyword evidence="1" id="KW-0732">Signal</keyword>
<proteinExistence type="predicted"/>
<evidence type="ECO:0000256" key="1">
    <source>
        <dbReference type="SAM" id="SignalP"/>
    </source>
</evidence>
<dbReference type="AlphaFoldDB" id="A0A815FVU3"/>
<feature type="chain" id="PRO_5035605453" evidence="1">
    <location>
        <begin position="19"/>
        <end position="227"/>
    </location>
</feature>
<sequence>MNYILCLLLAALLLFIQGLSIINTTSQRKFEWSSSYYNRSYPVLSGDVHELFDFNNVEHNQSFNKNQQILFEEFRLAKTDTSPVLTPISASKTDHKRSKRDTQLNTSIPITTAVISTTKTTTITSLHTSQLVQHSNLTQTTSVYNLSPITTGDDAAERWSNLLSMQDEELIPVDVLSRQLLFDVDTTMDGSGECKNFYIFSRNHIINKPDVYLRYHYPFQTMRHVFF</sequence>
<organism evidence="2 4">
    <name type="scientific">Didymodactylos carnosus</name>
    <dbReference type="NCBI Taxonomy" id="1234261"/>
    <lineage>
        <taxon>Eukaryota</taxon>
        <taxon>Metazoa</taxon>
        <taxon>Spiralia</taxon>
        <taxon>Gnathifera</taxon>
        <taxon>Rotifera</taxon>
        <taxon>Eurotatoria</taxon>
        <taxon>Bdelloidea</taxon>
        <taxon>Philodinida</taxon>
        <taxon>Philodinidae</taxon>
        <taxon>Didymodactylos</taxon>
    </lineage>
</organism>
<dbReference type="EMBL" id="CAJOBC010052119">
    <property type="protein sequence ID" value="CAF4181270.1"/>
    <property type="molecule type" value="Genomic_DNA"/>
</dbReference>
<dbReference type="EMBL" id="CAJNOQ010013807">
    <property type="protein sequence ID" value="CAF1329195.1"/>
    <property type="molecule type" value="Genomic_DNA"/>
</dbReference>
<gene>
    <name evidence="2" type="ORF">GPM918_LOCUS29858</name>
    <name evidence="3" type="ORF">SRO942_LOCUS30453</name>
</gene>
<accession>A0A815FVU3</accession>
<evidence type="ECO:0000313" key="4">
    <source>
        <dbReference type="Proteomes" id="UP000663829"/>
    </source>
</evidence>
<dbReference type="Proteomes" id="UP000663829">
    <property type="component" value="Unassembled WGS sequence"/>
</dbReference>
<evidence type="ECO:0000313" key="3">
    <source>
        <dbReference type="EMBL" id="CAF4181270.1"/>
    </source>
</evidence>
<reference evidence="2" key="1">
    <citation type="submission" date="2021-02" db="EMBL/GenBank/DDBJ databases">
        <authorList>
            <person name="Nowell W R."/>
        </authorList>
    </citation>
    <scope>NUCLEOTIDE SEQUENCE</scope>
</reference>
<name>A0A815FVU3_9BILA</name>
<feature type="signal peptide" evidence="1">
    <location>
        <begin position="1"/>
        <end position="18"/>
    </location>
</feature>
<comment type="caution">
    <text evidence="2">The sequence shown here is derived from an EMBL/GenBank/DDBJ whole genome shotgun (WGS) entry which is preliminary data.</text>
</comment>
<evidence type="ECO:0000313" key="2">
    <source>
        <dbReference type="EMBL" id="CAF1329195.1"/>
    </source>
</evidence>